<dbReference type="PANTHER" id="PTHR47473">
    <property type="entry name" value="BTA1P"/>
    <property type="match status" value="1"/>
</dbReference>
<gene>
    <name evidence="2" type="ORF">DIT97_29180</name>
</gene>
<evidence type="ECO:0000313" key="3">
    <source>
        <dbReference type="Proteomes" id="UP000263642"/>
    </source>
</evidence>
<dbReference type="Pfam" id="PF13649">
    <property type="entry name" value="Methyltransf_25"/>
    <property type="match status" value="1"/>
</dbReference>
<dbReference type="InterPro" id="IPR029063">
    <property type="entry name" value="SAM-dependent_MTases_sf"/>
</dbReference>
<dbReference type="CDD" id="cd02440">
    <property type="entry name" value="AdoMet_MTases"/>
    <property type="match status" value="1"/>
</dbReference>
<feature type="domain" description="Methyltransferase" evidence="1">
    <location>
        <begin position="69"/>
        <end position="164"/>
    </location>
</feature>
<dbReference type="AlphaFoldDB" id="A0A3D3RDG4"/>
<protein>
    <submittedName>
        <fullName evidence="2">SAM-dependent methyltransferase</fullName>
    </submittedName>
</protein>
<dbReference type="Proteomes" id="UP000263642">
    <property type="component" value="Unassembled WGS sequence"/>
</dbReference>
<sequence length="247" mass="28363">MNYLSGRLNDVKTVWQLLTSRIEGQTHVERLNSFYQGQAAGYDQFRKRLLHGRCELFESLAVPENGVWVDLGAGTGENAELWGQRLQQFQHAYLVDLCQPLLDVCSQRISDRGWSNVTAVCEDATTFTPPETHVDLVTFSYSLTMIPDWFQAVNHAWDLLRPGGILGIVDFYVARKYPQPNLQTHGWFQRNFWPVWFAGDNVFLNPDHLPYLLDRFELISLKESQGSLPFLPLLKVPFYALIAKKTV</sequence>
<organism evidence="2 3">
    <name type="scientific">Gimesia maris</name>
    <dbReference type="NCBI Taxonomy" id="122"/>
    <lineage>
        <taxon>Bacteria</taxon>
        <taxon>Pseudomonadati</taxon>
        <taxon>Planctomycetota</taxon>
        <taxon>Planctomycetia</taxon>
        <taxon>Planctomycetales</taxon>
        <taxon>Planctomycetaceae</taxon>
        <taxon>Gimesia</taxon>
    </lineage>
</organism>
<dbReference type="EMBL" id="DQAY01000181">
    <property type="protein sequence ID" value="HCO26884.1"/>
    <property type="molecule type" value="Genomic_DNA"/>
</dbReference>
<keyword evidence="2" id="KW-0489">Methyltransferase</keyword>
<comment type="caution">
    <text evidence="2">The sequence shown here is derived from an EMBL/GenBank/DDBJ whole genome shotgun (WGS) entry which is preliminary data.</text>
</comment>
<accession>A0A3D3RDG4</accession>
<reference evidence="2 3" key="1">
    <citation type="journal article" date="2018" name="Nat. Biotechnol.">
        <title>A standardized bacterial taxonomy based on genome phylogeny substantially revises the tree of life.</title>
        <authorList>
            <person name="Parks D.H."/>
            <person name="Chuvochina M."/>
            <person name="Waite D.W."/>
            <person name="Rinke C."/>
            <person name="Skarshewski A."/>
            <person name="Chaumeil P.A."/>
            <person name="Hugenholtz P."/>
        </authorList>
    </citation>
    <scope>NUCLEOTIDE SEQUENCE [LARGE SCALE GENOMIC DNA]</scope>
    <source>
        <strain evidence="2">UBA9375</strain>
    </source>
</reference>
<evidence type="ECO:0000259" key="1">
    <source>
        <dbReference type="Pfam" id="PF13649"/>
    </source>
</evidence>
<proteinExistence type="predicted"/>
<dbReference type="GO" id="GO:0032259">
    <property type="term" value="P:methylation"/>
    <property type="evidence" value="ECO:0007669"/>
    <property type="project" value="UniProtKB-KW"/>
</dbReference>
<dbReference type="PANTHER" id="PTHR47473:SF1">
    <property type="entry name" value="METHYLTRANSFERASE DOMAIN-CONTAINING PROTEIN"/>
    <property type="match status" value="1"/>
</dbReference>
<evidence type="ECO:0000313" key="2">
    <source>
        <dbReference type="EMBL" id="HCO26884.1"/>
    </source>
</evidence>
<dbReference type="Gene3D" id="3.40.50.150">
    <property type="entry name" value="Vaccinia Virus protein VP39"/>
    <property type="match status" value="1"/>
</dbReference>
<dbReference type="InterPro" id="IPR041698">
    <property type="entry name" value="Methyltransf_25"/>
</dbReference>
<name>A0A3D3RDG4_9PLAN</name>
<keyword evidence="2" id="KW-0808">Transferase</keyword>
<dbReference type="GO" id="GO:0008168">
    <property type="term" value="F:methyltransferase activity"/>
    <property type="evidence" value="ECO:0007669"/>
    <property type="project" value="UniProtKB-KW"/>
</dbReference>
<dbReference type="SUPFAM" id="SSF53335">
    <property type="entry name" value="S-adenosyl-L-methionine-dependent methyltransferases"/>
    <property type="match status" value="1"/>
</dbReference>